<accession>A0A3A8K230</accession>
<organism evidence="2 3">
    <name type="scientific">Corallococcus carmarthensis</name>
    <dbReference type="NCBI Taxonomy" id="2316728"/>
    <lineage>
        <taxon>Bacteria</taxon>
        <taxon>Pseudomonadati</taxon>
        <taxon>Myxococcota</taxon>
        <taxon>Myxococcia</taxon>
        <taxon>Myxococcales</taxon>
        <taxon>Cystobacterineae</taxon>
        <taxon>Myxococcaceae</taxon>
        <taxon>Corallococcus</taxon>
    </lineage>
</organism>
<gene>
    <name evidence="2" type="ORF">D7X32_30555</name>
</gene>
<evidence type="ECO:0000313" key="2">
    <source>
        <dbReference type="EMBL" id="RKG98130.1"/>
    </source>
</evidence>
<feature type="transmembrane region" description="Helical" evidence="1">
    <location>
        <begin position="42"/>
        <end position="64"/>
    </location>
</feature>
<keyword evidence="3" id="KW-1185">Reference proteome</keyword>
<evidence type="ECO:0000313" key="3">
    <source>
        <dbReference type="Proteomes" id="UP000268313"/>
    </source>
</evidence>
<feature type="transmembrane region" description="Helical" evidence="1">
    <location>
        <begin position="71"/>
        <end position="90"/>
    </location>
</feature>
<dbReference type="RefSeq" id="WP_120606093.1">
    <property type="nucleotide sequence ID" value="NZ_RAWE01000152.1"/>
</dbReference>
<proteinExistence type="predicted"/>
<evidence type="ECO:0000256" key="1">
    <source>
        <dbReference type="SAM" id="Phobius"/>
    </source>
</evidence>
<name>A0A3A8K230_9BACT</name>
<feature type="transmembrane region" description="Helical" evidence="1">
    <location>
        <begin position="96"/>
        <end position="117"/>
    </location>
</feature>
<dbReference type="Proteomes" id="UP000268313">
    <property type="component" value="Unassembled WGS sequence"/>
</dbReference>
<feature type="transmembrane region" description="Helical" evidence="1">
    <location>
        <begin position="12"/>
        <end position="30"/>
    </location>
</feature>
<keyword evidence="1" id="KW-0812">Transmembrane</keyword>
<sequence>MKTLKGMLKGGVLGIPYALAATILVTRMFYSSLGWTSFFEMALFVAAYAAPAGAAVGGAIVLTGAFRQGSLWRAQLVMVAVYVVVGFVGLKTTELGALASIAYLSPAFLPLGLLATWTAARWIRRQPGGPSATSLAQAPSPSQIR</sequence>
<reference evidence="3" key="1">
    <citation type="submission" date="2018-09" db="EMBL/GenBank/DDBJ databases">
        <authorList>
            <person name="Livingstone P.G."/>
            <person name="Whitworth D.E."/>
        </authorList>
    </citation>
    <scope>NUCLEOTIDE SEQUENCE [LARGE SCALE GENOMIC DNA]</scope>
    <source>
        <strain evidence="3">CA043D</strain>
    </source>
</reference>
<keyword evidence="1" id="KW-1133">Transmembrane helix</keyword>
<comment type="caution">
    <text evidence="2">The sequence shown here is derived from an EMBL/GenBank/DDBJ whole genome shotgun (WGS) entry which is preliminary data.</text>
</comment>
<keyword evidence="1" id="KW-0472">Membrane</keyword>
<dbReference type="AlphaFoldDB" id="A0A3A8K230"/>
<dbReference type="EMBL" id="RAWE01000152">
    <property type="protein sequence ID" value="RKG98130.1"/>
    <property type="molecule type" value="Genomic_DNA"/>
</dbReference>
<protein>
    <submittedName>
        <fullName evidence="2">Uncharacterized protein</fullName>
    </submittedName>
</protein>